<gene>
    <name evidence="3" type="ORF">BG011_003006</name>
</gene>
<dbReference type="InterPro" id="IPR055528">
    <property type="entry name" value="DUF7102"/>
</dbReference>
<feature type="compositionally biased region" description="Polar residues" evidence="1">
    <location>
        <begin position="98"/>
        <end position="121"/>
    </location>
</feature>
<comment type="caution">
    <text evidence="3">The sequence shown here is derived from an EMBL/GenBank/DDBJ whole genome shotgun (WGS) entry which is preliminary data.</text>
</comment>
<proteinExistence type="predicted"/>
<evidence type="ECO:0000313" key="3">
    <source>
        <dbReference type="EMBL" id="KAG0258870.1"/>
    </source>
</evidence>
<evidence type="ECO:0000259" key="2">
    <source>
        <dbReference type="Pfam" id="PF23394"/>
    </source>
</evidence>
<accession>A0A9P6Q408</accession>
<dbReference type="GO" id="GO:0003697">
    <property type="term" value="F:single-stranded DNA binding"/>
    <property type="evidence" value="ECO:0007669"/>
    <property type="project" value="TreeGrafter"/>
</dbReference>
<dbReference type="Pfam" id="PF23394">
    <property type="entry name" value="DUF7102"/>
    <property type="match status" value="1"/>
</dbReference>
<feature type="region of interest" description="Disordered" evidence="1">
    <location>
        <begin position="50"/>
        <end position="121"/>
    </location>
</feature>
<dbReference type="GO" id="GO:0000712">
    <property type="term" value="P:resolution of meiotic recombination intermediates"/>
    <property type="evidence" value="ECO:0007669"/>
    <property type="project" value="InterPro"/>
</dbReference>
<dbReference type="OrthoDB" id="2422840at2759"/>
<dbReference type="PANTHER" id="PTHR35668">
    <property type="entry name" value="PROTEIN SHORTAGE IN CHIASMATA 1 ORTHOLOG"/>
    <property type="match status" value="1"/>
</dbReference>
<keyword evidence="4" id="KW-1185">Reference proteome</keyword>
<organism evidence="3 4">
    <name type="scientific">Mortierella polycephala</name>
    <dbReference type="NCBI Taxonomy" id="41804"/>
    <lineage>
        <taxon>Eukaryota</taxon>
        <taxon>Fungi</taxon>
        <taxon>Fungi incertae sedis</taxon>
        <taxon>Mucoromycota</taxon>
        <taxon>Mortierellomycotina</taxon>
        <taxon>Mortierellomycetes</taxon>
        <taxon>Mortierellales</taxon>
        <taxon>Mortierellaceae</taxon>
        <taxon>Mortierella</taxon>
    </lineage>
</organism>
<feature type="compositionally biased region" description="Low complexity" evidence="1">
    <location>
        <begin position="10"/>
        <end position="31"/>
    </location>
</feature>
<protein>
    <recommendedName>
        <fullName evidence="2">DUF7102 domain-containing protein</fullName>
    </recommendedName>
</protein>
<dbReference type="GO" id="GO:0016887">
    <property type="term" value="F:ATP hydrolysis activity"/>
    <property type="evidence" value="ECO:0007669"/>
    <property type="project" value="InterPro"/>
</dbReference>
<dbReference type="Proteomes" id="UP000726737">
    <property type="component" value="Unassembled WGS sequence"/>
</dbReference>
<reference evidence="3" key="1">
    <citation type="journal article" date="2020" name="Fungal Divers.">
        <title>Resolving the Mortierellaceae phylogeny through synthesis of multi-gene phylogenetics and phylogenomics.</title>
        <authorList>
            <person name="Vandepol N."/>
            <person name="Liber J."/>
            <person name="Desiro A."/>
            <person name="Na H."/>
            <person name="Kennedy M."/>
            <person name="Barry K."/>
            <person name="Grigoriev I.V."/>
            <person name="Miller A.N."/>
            <person name="O'Donnell K."/>
            <person name="Stajich J.E."/>
            <person name="Bonito G."/>
        </authorList>
    </citation>
    <scope>NUCLEOTIDE SEQUENCE</scope>
    <source>
        <strain evidence="3">KOD948</strain>
    </source>
</reference>
<dbReference type="GO" id="GO:0000794">
    <property type="term" value="C:condensed nuclear chromosome"/>
    <property type="evidence" value="ECO:0007669"/>
    <property type="project" value="InterPro"/>
</dbReference>
<dbReference type="InterPro" id="IPR039991">
    <property type="entry name" value="SHOC1"/>
</dbReference>
<evidence type="ECO:0000313" key="4">
    <source>
        <dbReference type="Proteomes" id="UP000726737"/>
    </source>
</evidence>
<dbReference type="PANTHER" id="PTHR35668:SF1">
    <property type="entry name" value="PROTEIN SHORTAGE IN CHIASMATA 1 ORTHOLOG"/>
    <property type="match status" value="1"/>
</dbReference>
<feature type="compositionally biased region" description="Low complexity" evidence="1">
    <location>
        <begin position="52"/>
        <end position="67"/>
    </location>
</feature>
<dbReference type="EMBL" id="JAAAJA010000203">
    <property type="protein sequence ID" value="KAG0258870.1"/>
    <property type="molecule type" value="Genomic_DNA"/>
</dbReference>
<sequence>MSDKSKKKGFSPPSSSSLLLQSLPSSKPLSSQFLPGSVIDRFLALHSLGRGTSTSPAQSSTSPPNSTGRISTKRQKLSPAIPTKHPPHTRTPLRHPLSSLTNQYTTTSGPKSKVQTDTTGCSGTESLACATALDHRDNNNALACTVFSTEPVRSYDRLQPPSLETHRYIASSRILQNRALVNALIDPECGRVQLVERDFEYLRMLLPTGTSNHTTTRVEADLILDEDTAIVLYPLRELGQATIQDSNAGLNELLAVLARIGPRFKTVWLMLEEYTWSSTAAASRQRRSSTAVEGCSPVSWFGSFPGSTPALVPRINAFAGPVTAQLNKLMAWIPSTHDRQHWRSRMTNRIEPQQGFYHPGNVHDQLLSVFKGADAFRFETRVLYASDERYTARIVRAIGEGIVTRINSAVAAGVRRDEDGWCSGKEWLWRDWLNDVDSTHERLLGLFQLFNPFSIQLILSLCSVKEFLAMDHRQRVRTVGKFIDVEILSHLNIFGIKT</sequence>
<name>A0A9P6Q408_9FUNG</name>
<feature type="region of interest" description="Disordered" evidence="1">
    <location>
        <begin position="1"/>
        <end position="31"/>
    </location>
</feature>
<feature type="domain" description="DUF7102" evidence="2">
    <location>
        <begin position="169"/>
        <end position="282"/>
    </location>
</feature>
<evidence type="ECO:0000256" key="1">
    <source>
        <dbReference type="SAM" id="MobiDB-lite"/>
    </source>
</evidence>
<dbReference type="AlphaFoldDB" id="A0A9P6Q408"/>